<organism evidence="2 3">
    <name type="scientific">Comamonas faecalis</name>
    <dbReference type="NCBI Taxonomy" id="1387849"/>
    <lineage>
        <taxon>Bacteria</taxon>
        <taxon>Pseudomonadati</taxon>
        <taxon>Pseudomonadota</taxon>
        <taxon>Betaproteobacteria</taxon>
        <taxon>Burkholderiales</taxon>
        <taxon>Comamonadaceae</taxon>
        <taxon>Comamonas</taxon>
    </lineage>
</organism>
<protein>
    <submittedName>
        <fullName evidence="2">STAS domain-containing protein</fullName>
    </submittedName>
</protein>
<dbReference type="EMBL" id="BAABBP010000013">
    <property type="protein sequence ID" value="GAA3994263.1"/>
    <property type="molecule type" value="Genomic_DNA"/>
</dbReference>
<dbReference type="RefSeq" id="WP_103044751.1">
    <property type="nucleotide sequence ID" value="NZ_BAABBP010000013.1"/>
</dbReference>
<dbReference type="Pfam" id="PF13466">
    <property type="entry name" value="STAS_2"/>
    <property type="match status" value="1"/>
</dbReference>
<sequence>MLVLPAELTHAQAGACLRLLLQALHAEQGAAVQVDATTLVRFDSSAIAVLLECRRAALGQGKAFGVKALPAALASLAQLYGVQELLPAA</sequence>
<accession>A0ABP7R9A6</accession>
<comment type="caution">
    <text evidence="2">The sequence shown here is derived from an EMBL/GenBank/DDBJ whole genome shotgun (WGS) entry which is preliminary data.</text>
</comment>
<feature type="domain" description="STAS" evidence="1">
    <location>
        <begin position="1"/>
        <end position="89"/>
    </location>
</feature>
<dbReference type="Proteomes" id="UP001501627">
    <property type="component" value="Unassembled WGS sequence"/>
</dbReference>
<evidence type="ECO:0000313" key="2">
    <source>
        <dbReference type="EMBL" id="GAA3994263.1"/>
    </source>
</evidence>
<dbReference type="InterPro" id="IPR058548">
    <property type="entry name" value="MlaB-like_STAS"/>
</dbReference>
<dbReference type="InterPro" id="IPR002645">
    <property type="entry name" value="STAS_dom"/>
</dbReference>
<gene>
    <name evidence="2" type="ORF">GCM10022279_17310</name>
</gene>
<reference evidence="3" key="1">
    <citation type="journal article" date="2019" name="Int. J. Syst. Evol. Microbiol.">
        <title>The Global Catalogue of Microorganisms (GCM) 10K type strain sequencing project: providing services to taxonomists for standard genome sequencing and annotation.</title>
        <authorList>
            <consortium name="The Broad Institute Genomics Platform"/>
            <consortium name="The Broad Institute Genome Sequencing Center for Infectious Disease"/>
            <person name="Wu L."/>
            <person name="Ma J."/>
        </authorList>
    </citation>
    <scope>NUCLEOTIDE SEQUENCE [LARGE SCALE GENOMIC DNA]</scope>
    <source>
        <strain evidence="3">JCM 17561</strain>
    </source>
</reference>
<name>A0ABP7R9A6_9BURK</name>
<proteinExistence type="predicted"/>
<keyword evidence="3" id="KW-1185">Reference proteome</keyword>
<evidence type="ECO:0000313" key="3">
    <source>
        <dbReference type="Proteomes" id="UP001501627"/>
    </source>
</evidence>
<dbReference type="PROSITE" id="PS50801">
    <property type="entry name" value="STAS"/>
    <property type="match status" value="1"/>
</dbReference>
<evidence type="ECO:0000259" key="1">
    <source>
        <dbReference type="PROSITE" id="PS50801"/>
    </source>
</evidence>
<dbReference type="SUPFAM" id="SSF52091">
    <property type="entry name" value="SpoIIaa-like"/>
    <property type="match status" value="1"/>
</dbReference>
<dbReference type="Gene3D" id="3.30.750.24">
    <property type="entry name" value="STAS domain"/>
    <property type="match status" value="1"/>
</dbReference>
<dbReference type="InterPro" id="IPR036513">
    <property type="entry name" value="STAS_dom_sf"/>
</dbReference>